<feature type="non-terminal residue" evidence="1">
    <location>
        <position position="96"/>
    </location>
</feature>
<evidence type="ECO:0000313" key="1">
    <source>
        <dbReference type="EMBL" id="MQL82663.1"/>
    </source>
</evidence>
<reference evidence="1" key="1">
    <citation type="submission" date="2017-07" db="EMBL/GenBank/DDBJ databases">
        <title>Taro Niue Genome Assembly and Annotation.</title>
        <authorList>
            <person name="Atibalentja N."/>
            <person name="Keating K."/>
            <person name="Fields C.J."/>
        </authorList>
    </citation>
    <scope>NUCLEOTIDE SEQUENCE</scope>
    <source>
        <strain evidence="1">Niue_2</strain>
        <tissue evidence="1">Leaf</tissue>
    </source>
</reference>
<protein>
    <submittedName>
        <fullName evidence="1">Uncharacterized protein</fullName>
    </submittedName>
</protein>
<gene>
    <name evidence="1" type="ORF">Taro_015128</name>
</gene>
<name>A0A843UNZ7_COLES</name>
<accession>A0A843UNZ7</accession>
<dbReference type="Proteomes" id="UP000652761">
    <property type="component" value="Unassembled WGS sequence"/>
</dbReference>
<sequence>TKFFRTSSFFGRCIYGARGRGCSQSIEGGGSFYDDTLREVWINGDKIEPAQASQFITRSIQAHFPGPIHRFNDFPMDVQKLLYQMFMDRGKGVDKI</sequence>
<organism evidence="1 2">
    <name type="scientific">Colocasia esculenta</name>
    <name type="common">Wild taro</name>
    <name type="synonym">Arum esculentum</name>
    <dbReference type="NCBI Taxonomy" id="4460"/>
    <lineage>
        <taxon>Eukaryota</taxon>
        <taxon>Viridiplantae</taxon>
        <taxon>Streptophyta</taxon>
        <taxon>Embryophyta</taxon>
        <taxon>Tracheophyta</taxon>
        <taxon>Spermatophyta</taxon>
        <taxon>Magnoliopsida</taxon>
        <taxon>Liliopsida</taxon>
        <taxon>Araceae</taxon>
        <taxon>Aroideae</taxon>
        <taxon>Colocasieae</taxon>
        <taxon>Colocasia</taxon>
    </lineage>
</organism>
<proteinExistence type="predicted"/>
<feature type="non-terminal residue" evidence="1">
    <location>
        <position position="1"/>
    </location>
</feature>
<keyword evidence="2" id="KW-1185">Reference proteome</keyword>
<comment type="caution">
    <text evidence="1">The sequence shown here is derived from an EMBL/GenBank/DDBJ whole genome shotgun (WGS) entry which is preliminary data.</text>
</comment>
<dbReference type="AlphaFoldDB" id="A0A843UNZ7"/>
<evidence type="ECO:0000313" key="2">
    <source>
        <dbReference type="Proteomes" id="UP000652761"/>
    </source>
</evidence>
<dbReference type="EMBL" id="NMUH01000646">
    <property type="protein sequence ID" value="MQL82663.1"/>
    <property type="molecule type" value="Genomic_DNA"/>
</dbReference>